<comment type="caution">
    <text evidence="3">The sequence shown here is derived from an EMBL/GenBank/DDBJ whole genome shotgun (WGS) entry which is preliminary data.</text>
</comment>
<organism evidence="3 4">
    <name type="scientific">Dentiscutata erythropus</name>
    <dbReference type="NCBI Taxonomy" id="1348616"/>
    <lineage>
        <taxon>Eukaryota</taxon>
        <taxon>Fungi</taxon>
        <taxon>Fungi incertae sedis</taxon>
        <taxon>Mucoromycota</taxon>
        <taxon>Glomeromycotina</taxon>
        <taxon>Glomeromycetes</taxon>
        <taxon>Diversisporales</taxon>
        <taxon>Gigasporaceae</taxon>
        <taxon>Dentiscutata</taxon>
    </lineage>
</organism>
<dbReference type="SUPFAM" id="SSF51905">
    <property type="entry name" value="FAD/NAD(P)-binding domain"/>
    <property type="match status" value="1"/>
</dbReference>
<gene>
    <name evidence="3" type="ORF">DERYTH_LOCUS21136</name>
</gene>
<dbReference type="Proteomes" id="UP000789405">
    <property type="component" value="Unassembled WGS sequence"/>
</dbReference>
<feature type="region of interest" description="Disordered" evidence="1">
    <location>
        <begin position="1"/>
        <end position="23"/>
    </location>
</feature>
<proteinExistence type="predicted"/>
<reference evidence="3" key="1">
    <citation type="submission" date="2021-06" db="EMBL/GenBank/DDBJ databases">
        <authorList>
            <person name="Kallberg Y."/>
            <person name="Tangrot J."/>
            <person name="Rosling A."/>
        </authorList>
    </citation>
    <scope>NUCLEOTIDE SEQUENCE</scope>
    <source>
        <strain evidence="3">MA453B</strain>
    </source>
</reference>
<dbReference type="Gene3D" id="3.90.660.10">
    <property type="match status" value="1"/>
</dbReference>
<evidence type="ECO:0000256" key="1">
    <source>
        <dbReference type="SAM" id="MobiDB-lite"/>
    </source>
</evidence>
<dbReference type="Pfam" id="PF01593">
    <property type="entry name" value="Amino_oxidase"/>
    <property type="match status" value="1"/>
</dbReference>
<dbReference type="OrthoDB" id="7777654at2759"/>
<dbReference type="AlphaFoldDB" id="A0A9N9JQF2"/>
<feature type="compositionally biased region" description="Basic and acidic residues" evidence="1">
    <location>
        <begin position="10"/>
        <end position="23"/>
    </location>
</feature>
<evidence type="ECO:0000313" key="3">
    <source>
        <dbReference type="EMBL" id="CAG8789584.1"/>
    </source>
</evidence>
<evidence type="ECO:0000259" key="2">
    <source>
        <dbReference type="Pfam" id="PF01593"/>
    </source>
</evidence>
<accession>A0A9N9JQF2</accession>
<keyword evidence="4" id="KW-1185">Reference proteome</keyword>
<feature type="non-terminal residue" evidence="3">
    <location>
        <position position="109"/>
    </location>
</feature>
<name>A0A9N9JQF2_9GLOM</name>
<dbReference type="GO" id="GO:0016491">
    <property type="term" value="F:oxidoreductase activity"/>
    <property type="evidence" value="ECO:0007669"/>
    <property type="project" value="InterPro"/>
</dbReference>
<dbReference type="EMBL" id="CAJVPY010026336">
    <property type="protein sequence ID" value="CAG8789584.1"/>
    <property type="molecule type" value="Genomic_DNA"/>
</dbReference>
<dbReference type="InterPro" id="IPR036188">
    <property type="entry name" value="FAD/NAD-bd_sf"/>
</dbReference>
<sequence>IPNFRVAHVKLPDDHSPPKEPTKLSKYEAGFQNIQILECQNRVGGRVHTHYFKGDKEQRLYGEHGAMRLPKTEEHQLVFDTIDYLNQRITNNDDKIDLIKFIFADEKKK</sequence>
<feature type="domain" description="Amine oxidase" evidence="2">
    <location>
        <begin position="28"/>
        <end position="88"/>
    </location>
</feature>
<dbReference type="InterPro" id="IPR002937">
    <property type="entry name" value="Amino_oxidase"/>
</dbReference>
<evidence type="ECO:0000313" key="4">
    <source>
        <dbReference type="Proteomes" id="UP000789405"/>
    </source>
</evidence>
<protein>
    <submittedName>
        <fullName evidence="3">1085_t:CDS:1</fullName>
    </submittedName>
</protein>